<dbReference type="CDD" id="cd04301">
    <property type="entry name" value="NAT_SF"/>
    <property type="match status" value="1"/>
</dbReference>
<feature type="domain" description="PTS EIIB type-3" evidence="8">
    <location>
        <begin position="1"/>
        <end position="106"/>
    </location>
</feature>
<evidence type="ECO:0000256" key="5">
    <source>
        <dbReference type="ARBA" id="ARBA00022683"/>
    </source>
</evidence>
<dbReference type="Proteomes" id="UP000183028">
    <property type="component" value="Unassembled WGS sequence"/>
</dbReference>
<proteinExistence type="predicted"/>
<gene>
    <name evidence="10" type="ORF">SAMN04487834_10227</name>
</gene>
<keyword evidence="6" id="KW-0418">Kinase</keyword>
<keyword evidence="2" id="KW-0597">Phosphoprotein</keyword>
<dbReference type="RefSeq" id="WP_238591240.1">
    <property type="nucleotide sequence ID" value="NZ_FNYK01000022.1"/>
</dbReference>
<keyword evidence="11" id="KW-1185">Reference proteome</keyword>
<dbReference type="InterPro" id="IPR003501">
    <property type="entry name" value="PTS_EIIB_2/3"/>
</dbReference>
<dbReference type="Gene3D" id="3.40.630.30">
    <property type="match status" value="1"/>
</dbReference>
<dbReference type="InterPro" id="IPR000182">
    <property type="entry name" value="GNAT_dom"/>
</dbReference>
<dbReference type="Gene3D" id="3.40.50.2300">
    <property type="match status" value="1"/>
</dbReference>
<feature type="modified residue" description="Phosphocysteine; by EIIA" evidence="7">
    <location>
        <position position="7"/>
    </location>
</feature>
<dbReference type="SUPFAM" id="SSF52794">
    <property type="entry name" value="PTS system IIB component-like"/>
    <property type="match status" value="1"/>
</dbReference>
<dbReference type="eggNOG" id="COG2153">
    <property type="taxonomic scope" value="Bacteria"/>
</dbReference>
<evidence type="ECO:0000256" key="6">
    <source>
        <dbReference type="ARBA" id="ARBA00022777"/>
    </source>
</evidence>
<dbReference type="EMBL" id="FNYK01000022">
    <property type="protein sequence ID" value="SEI75844.1"/>
    <property type="molecule type" value="Genomic_DNA"/>
</dbReference>
<dbReference type="InterPro" id="IPR016181">
    <property type="entry name" value="Acyl_CoA_acyltransferase"/>
</dbReference>
<dbReference type="STRING" id="322505.SAMN04487836_1652"/>
<sequence length="272" mass="32154">MKILICCGGGFSSSYVAMRMQKEIEERHLENQYQVDFLPFSLILEKIEEYDVIMLCPHLKMALTKLLNEHTLEKPIYLLPPRIYGMMTLDAIIEDGEDIINLFETHHKNPVVFPGEKNLLRIKRNQSYRKTYGRIKPMDIRVFYSMNSDIHFIRETVFMKEQGFQNEFDEIDEHCTFVVLYIEDMPVATCRFYEKEGKWYIGRVCTLKEFRGHSYGTLVMQEAEKKLHGQTDRLYLNAQVRASHFYETLGYKKTDIISDDEGVSHVLMYKEI</sequence>
<dbReference type="Pfam" id="PF02302">
    <property type="entry name" value="PTS_IIB"/>
    <property type="match status" value="1"/>
</dbReference>
<reference evidence="11" key="1">
    <citation type="submission" date="2016-10" db="EMBL/GenBank/DDBJ databases">
        <authorList>
            <person name="Varghese N."/>
        </authorList>
    </citation>
    <scope>NUCLEOTIDE SEQUENCE [LARGE SCALE GENOMIC DNA]</scope>
    <source>
        <strain evidence="11">DSM 20406</strain>
    </source>
</reference>
<name>A0A1H6TCE7_9FIRM</name>
<keyword evidence="3" id="KW-0762">Sugar transport</keyword>
<dbReference type="PROSITE" id="PS51100">
    <property type="entry name" value="PTS_EIIB_TYPE_3"/>
    <property type="match status" value="1"/>
</dbReference>
<evidence type="ECO:0000313" key="10">
    <source>
        <dbReference type="EMBL" id="SEI75844.1"/>
    </source>
</evidence>
<dbReference type="InterPro" id="IPR036095">
    <property type="entry name" value="PTS_EIIB-like_sf"/>
</dbReference>
<evidence type="ECO:0000256" key="3">
    <source>
        <dbReference type="ARBA" id="ARBA00022597"/>
    </source>
</evidence>
<dbReference type="PROSITE" id="PS51186">
    <property type="entry name" value="GNAT"/>
    <property type="match status" value="1"/>
</dbReference>
<evidence type="ECO:0000259" key="9">
    <source>
        <dbReference type="PROSITE" id="PS51186"/>
    </source>
</evidence>
<dbReference type="AlphaFoldDB" id="A0A1H6TCE7"/>
<organism evidence="10 11">
    <name type="scientific">Sharpea azabuensis</name>
    <dbReference type="NCBI Taxonomy" id="322505"/>
    <lineage>
        <taxon>Bacteria</taxon>
        <taxon>Bacillati</taxon>
        <taxon>Bacillota</taxon>
        <taxon>Erysipelotrichia</taxon>
        <taxon>Erysipelotrichales</taxon>
        <taxon>Coprobacillaceae</taxon>
        <taxon>Sharpea</taxon>
    </lineage>
</organism>
<dbReference type="PANTHER" id="PTHR34581">
    <property type="entry name" value="PTS SYSTEM N,N'-DIACETYLCHITOBIOSE-SPECIFIC EIIB COMPONENT"/>
    <property type="match status" value="1"/>
</dbReference>
<dbReference type="PANTHER" id="PTHR34581:SF2">
    <property type="entry name" value="PTS SYSTEM N,N'-DIACETYLCHITOBIOSE-SPECIFIC EIIB COMPONENT"/>
    <property type="match status" value="1"/>
</dbReference>
<evidence type="ECO:0000259" key="8">
    <source>
        <dbReference type="PROSITE" id="PS51100"/>
    </source>
</evidence>
<dbReference type="GO" id="GO:0008982">
    <property type="term" value="F:protein-N(PI)-phosphohistidine-sugar phosphotransferase activity"/>
    <property type="evidence" value="ECO:0007669"/>
    <property type="project" value="InterPro"/>
</dbReference>
<accession>A0A1H6TCE7</accession>
<dbReference type="GO" id="GO:0009401">
    <property type="term" value="P:phosphoenolpyruvate-dependent sugar phosphotransferase system"/>
    <property type="evidence" value="ECO:0007669"/>
    <property type="project" value="UniProtKB-KW"/>
</dbReference>
<evidence type="ECO:0000256" key="7">
    <source>
        <dbReference type="PROSITE-ProRule" id="PRU00423"/>
    </source>
</evidence>
<dbReference type="Pfam" id="PF13673">
    <property type="entry name" value="Acetyltransf_10"/>
    <property type="match status" value="1"/>
</dbReference>
<dbReference type="GO" id="GO:0016747">
    <property type="term" value="F:acyltransferase activity, transferring groups other than amino-acyl groups"/>
    <property type="evidence" value="ECO:0007669"/>
    <property type="project" value="InterPro"/>
</dbReference>
<keyword evidence="4 10" id="KW-0808">Transferase</keyword>
<dbReference type="GO" id="GO:0016301">
    <property type="term" value="F:kinase activity"/>
    <property type="evidence" value="ECO:0007669"/>
    <property type="project" value="UniProtKB-KW"/>
</dbReference>
<keyword evidence="1" id="KW-0813">Transport</keyword>
<dbReference type="SUPFAM" id="SSF55729">
    <property type="entry name" value="Acyl-CoA N-acyltransferases (Nat)"/>
    <property type="match status" value="1"/>
</dbReference>
<evidence type="ECO:0000313" key="11">
    <source>
        <dbReference type="Proteomes" id="UP000183028"/>
    </source>
</evidence>
<feature type="domain" description="N-acetyltransferase" evidence="9">
    <location>
        <begin position="138"/>
        <end position="272"/>
    </location>
</feature>
<keyword evidence="5" id="KW-0598">Phosphotransferase system</keyword>
<protein>
    <submittedName>
        <fullName evidence="10">Phosphotransferase system cellobiose-specific component IIB</fullName>
    </submittedName>
</protein>
<evidence type="ECO:0000256" key="1">
    <source>
        <dbReference type="ARBA" id="ARBA00022448"/>
    </source>
</evidence>
<evidence type="ECO:0000256" key="4">
    <source>
        <dbReference type="ARBA" id="ARBA00022679"/>
    </source>
</evidence>
<evidence type="ECO:0000256" key="2">
    <source>
        <dbReference type="ARBA" id="ARBA00022553"/>
    </source>
</evidence>
<dbReference type="InterPro" id="IPR051819">
    <property type="entry name" value="PTS_sugar-specific_EIIB"/>
</dbReference>
<dbReference type="InterPro" id="IPR013012">
    <property type="entry name" value="PTS_EIIB_3"/>
</dbReference>